<evidence type="ECO:0000256" key="1">
    <source>
        <dbReference type="SAM" id="MobiDB-lite"/>
    </source>
</evidence>
<protein>
    <submittedName>
        <fullName evidence="2">Uncharacterized protein</fullName>
    </submittedName>
</protein>
<keyword evidence="3" id="KW-1185">Reference proteome</keyword>
<organism evidence="2 3">
    <name type="scientific">Carpinus fangiana</name>
    <dbReference type="NCBI Taxonomy" id="176857"/>
    <lineage>
        <taxon>Eukaryota</taxon>
        <taxon>Viridiplantae</taxon>
        <taxon>Streptophyta</taxon>
        <taxon>Embryophyta</taxon>
        <taxon>Tracheophyta</taxon>
        <taxon>Spermatophyta</taxon>
        <taxon>Magnoliopsida</taxon>
        <taxon>eudicotyledons</taxon>
        <taxon>Gunneridae</taxon>
        <taxon>Pentapetalae</taxon>
        <taxon>rosids</taxon>
        <taxon>fabids</taxon>
        <taxon>Fagales</taxon>
        <taxon>Betulaceae</taxon>
        <taxon>Carpinus</taxon>
    </lineage>
</organism>
<dbReference type="AlphaFoldDB" id="A0A5N6KWF2"/>
<evidence type="ECO:0000313" key="2">
    <source>
        <dbReference type="EMBL" id="KAB8346035.1"/>
    </source>
</evidence>
<feature type="region of interest" description="Disordered" evidence="1">
    <location>
        <begin position="93"/>
        <end position="114"/>
    </location>
</feature>
<gene>
    <name evidence="2" type="ORF">FH972_023087</name>
</gene>
<comment type="caution">
    <text evidence="2">The sequence shown here is derived from an EMBL/GenBank/DDBJ whole genome shotgun (WGS) entry which is preliminary data.</text>
</comment>
<accession>A0A5N6KWF2</accession>
<name>A0A5N6KWF2_9ROSI</name>
<reference evidence="2 3" key="1">
    <citation type="submission" date="2019-06" db="EMBL/GenBank/DDBJ databases">
        <title>A chromosomal-level reference genome of Carpinus fangiana (Coryloideae, Betulaceae).</title>
        <authorList>
            <person name="Yang X."/>
            <person name="Wang Z."/>
            <person name="Zhang L."/>
            <person name="Hao G."/>
            <person name="Liu J."/>
            <person name="Yang Y."/>
        </authorList>
    </citation>
    <scope>NUCLEOTIDE SEQUENCE [LARGE SCALE GENOMIC DNA]</scope>
    <source>
        <strain evidence="2">Cfa_2016G</strain>
        <tissue evidence="2">Leaf</tissue>
    </source>
</reference>
<dbReference type="Proteomes" id="UP000327013">
    <property type="component" value="Unassembled WGS sequence"/>
</dbReference>
<evidence type="ECO:0000313" key="3">
    <source>
        <dbReference type="Proteomes" id="UP000327013"/>
    </source>
</evidence>
<feature type="compositionally biased region" description="Polar residues" evidence="1">
    <location>
        <begin position="13"/>
        <end position="26"/>
    </location>
</feature>
<proteinExistence type="predicted"/>
<feature type="compositionally biased region" description="Low complexity" evidence="1">
    <location>
        <begin position="93"/>
        <end position="113"/>
    </location>
</feature>
<sequence>MIVFPPKKPCSGPHSNTRKNVNSQLGPGFASSVSAQIASDAQGATASPTGSLAARISSNIAAATATKAGDGSNIACGSVVVDGTLYTGSCTGSGNSGPTAAAASSSPSTGDAPRAMKTAGAMLGGAAGVAALLL</sequence>
<feature type="region of interest" description="Disordered" evidence="1">
    <location>
        <begin position="1"/>
        <end position="26"/>
    </location>
</feature>
<dbReference type="EMBL" id="VIBQ01000013">
    <property type="protein sequence ID" value="KAB8346035.1"/>
    <property type="molecule type" value="Genomic_DNA"/>
</dbReference>